<dbReference type="EMBL" id="BAVR01000003">
    <property type="protein sequence ID" value="GAE86965.1"/>
    <property type="molecule type" value="Genomic_DNA"/>
</dbReference>
<dbReference type="GO" id="GO:0016874">
    <property type="term" value="F:ligase activity"/>
    <property type="evidence" value="ECO:0007669"/>
    <property type="project" value="UniProtKB-KW"/>
</dbReference>
<dbReference type="AlphaFoldDB" id="W4V0G3"/>
<keyword evidence="2" id="KW-1185">Reference proteome</keyword>
<organism evidence="1 2">
    <name type="scientific">Acetivibrio straminisolvens JCM 21531</name>
    <dbReference type="NCBI Taxonomy" id="1294263"/>
    <lineage>
        <taxon>Bacteria</taxon>
        <taxon>Bacillati</taxon>
        <taxon>Bacillota</taxon>
        <taxon>Clostridia</taxon>
        <taxon>Eubacteriales</taxon>
        <taxon>Oscillospiraceae</taxon>
        <taxon>Acetivibrio</taxon>
    </lineage>
</organism>
<proteinExistence type="predicted"/>
<comment type="caution">
    <text evidence="1">The sequence shown here is derived from an EMBL/GenBank/DDBJ whole genome shotgun (WGS) entry which is preliminary data.</text>
</comment>
<dbReference type="Proteomes" id="UP000019109">
    <property type="component" value="Unassembled WGS sequence"/>
</dbReference>
<dbReference type="Gene3D" id="3.20.20.150">
    <property type="entry name" value="Divalent-metal-dependent TIM barrel enzymes"/>
    <property type="match status" value="1"/>
</dbReference>
<name>W4V0G3_9FIRM</name>
<sequence>MKIAFSTLGCPDFSWTDIYSMAKDFGFDGIEIRGLGNEIFAVKAQPFTESELPQTAKKLSELRLEIPCFSSGCCLKFAENATKS</sequence>
<accession>W4V0G3</accession>
<keyword evidence="1" id="KW-0436">Ligase</keyword>
<dbReference type="InterPro" id="IPR036237">
    <property type="entry name" value="Xyl_isomerase-like_sf"/>
</dbReference>
<dbReference type="STRING" id="1294263.JCM21531_301"/>
<evidence type="ECO:0000313" key="1">
    <source>
        <dbReference type="EMBL" id="GAE86965.1"/>
    </source>
</evidence>
<reference evidence="1" key="1">
    <citation type="journal article" date="2014" name="Genome Announc.">
        <title>Draft Genome Sequence of Clostridium straminisolvens Strain JCM 21531T, Isolated from a Cellulose-Degrading Bacterial Community.</title>
        <authorList>
            <person name="Yuki M."/>
            <person name="Oshima K."/>
            <person name="Suda W."/>
            <person name="Sakamoto M."/>
            <person name="Kitamura K."/>
            <person name="Iida T."/>
            <person name="Hattori M."/>
            <person name="Ohkuma M."/>
        </authorList>
    </citation>
    <scope>NUCLEOTIDE SEQUENCE [LARGE SCALE GENOMIC DNA]</scope>
    <source>
        <strain evidence="1">JCM 21531</strain>
    </source>
</reference>
<protein>
    <submittedName>
        <fullName evidence="1">Long-chain-fatty-acid-CoA ligase</fullName>
    </submittedName>
</protein>
<dbReference type="SUPFAM" id="SSF51658">
    <property type="entry name" value="Xylose isomerase-like"/>
    <property type="match status" value="1"/>
</dbReference>
<gene>
    <name evidence="1" type="ORF">JCM21531_301</name>
</gene>
<evidence type="ECO:0000313" key="2">
    <source>
        <dbReference type="Proteomes" id="UP000019109"/>
    </source>
</evidence>